<dbReference type="PROSITE" id="PS51089">
    <property type="entry name" value="HP"/>
    <property type="match status" value="1"/>
</dbReference>
<dbReference type="PANTHER" id="PTHR11977:SF138">
    <property type="entry name" value="VILLIN-4"/>
    <property type="match status" value="1"/>
</dbReference>
<dbReference type="SUPFAM" id="SSF47050">
    <property type="entry name" value="VHP, Villin headpiece domain"/>
    <property type="match status" value="1"/>
</dbReference>
<name>A0A371HE21_MUCPR</name>
<reference evidence="5" key="1">
    <citation type="submission" date="2018-05" db="EMBL/GenBank/DDBJ databases">
        <title>Draft genome of Mucuna pruriens seed.</title>
        <authorList>
            <person name="Nnadi N.E."/>
            <person name="Vos R."/>
            <person name="Hasami M.H."/>
            <person name="Devisetty U.K."/>
            <person name="Aguiy J.C."/>
        </authorList>
    </citation>
    <scope>NUCLEOTIDE SEQUENCE [LARGE SCALE GENOMIC DNA]</scope>
    <source>
        <strain evidence="5">JCA_2017</strain>
    </source>
</reference>
<dbReference type="AlphaFoldDB" id="A0A371HE21"/>
<dbReference type="Proteomes" id="UP000257109">
    <property type="component" value="Unassembled WGS sequence"/>
</dbReference>
<evidence type="ECO:0000313" key="5">
    <source>
        <dbReference type="EMBL" id="RDY01015.1"/>
    </source>
</evidence>
<dbReference type="Pfam" id="PF00626">
    <property type="entry name" value="Gelsolin"/>
    <property type="match status" value="1"/>
</dbReference>
<dbReference type="OrthoDB" id="1713913at2759"/>
<dbReference type="SUPFAM" id="SSF55753">
    <property type="entry name" value="Actin depolymerizing proteins"/>
    <property type="match status" value="3"/>
</dbReference>
<feature type="compositionally biased region" description="Polar residues" evidence="3">
    <location>
        <begin position="483"/>
        <end position="495"/>
    </location>
</feature>
<evidence type="ECO:0000256" key="3">
    <source>
        <dbReference type="SAM" id="MobiDB-lite"/>
    </source>
</evidence>
<dbReference type="SMART" id="SM00262">
    <property type="entry name" value="GEL"/>
    <property type="match status" value="3"/>
</dbReference>
<dbReference type="CDD" id="cd11293">
    <property type="entry name" value="gelsolin_S4_like"/>
    <property type="match status" value="1"/>
</dbReference>
<keyword evidence="1" id="KW-0117">Actin capping</keyword>
<dbReference type="GO" id="GO:0007015">
    <property type="term" value="P:actin filament organization"/>
    <property type="evidence" value="ECO:0007669"/>
    <property type="project" value="UniProtKB-ARBA"/>
</dbReference>
<evidence type="ECO:0000259" key="4">
    <source>
        <dbReference type="PROSITE" id="PS51089"/>
    </source>
</evidence>
<gene>
    <name evidence="5" type="primary">VLN4</name>
    <name evidence="5" type="ORF">CR513_15714</name>
</gene>
<feature type="non-terminal residue" evidence="5">
    <location>
        <position position="597"/>
    </location>
</feature>
<organism evidence="5 6">
    <name type="scientific">Mucuna pruriens</name>
    <name type="common">Velvet bean</name>
    <name type="synonym">Dolichos pruriens</name>
    <dbReference type="NCBI Taxonomy" id="157652"/>
    <lineage>
        <taxon>Eukaryota</taxon>
        <taxon>Viridiplantae</taxon>
        <taxon>Streptophyta</taxon>
        <taxon>Embryophyta</taxon>
        <taxon>Tracheophyta</taxon>
        <taxon>Spermatophyta</taxon>
        <taxon>Magnoliopsida</taxon>
        <taxon>eudicotyledons</taxon>
        <taxon>Gunneridae</taxon>
        <taxon>Pentapetalae</taxon>
        <taxon>rosids</taxon>
        <taxon>fabids</taxon>
        <taxon>Fabales</taxon>
        <taxon>Fabaceae</taxon>
        <taxon>Papilionoideae</taxon>
        <taxon>50 kb inversion clade</taxon>
        <taxon>NPAAA clade</taxon>
        <taxon>indigoferoid/millettioid clade</taxon>
        <taxon>Phaseoleae</taxon>
        <taxon>Mucuna</taxon>
    </lineage>
</organism>
<comment type="caution">
    <text evidence="5">The sequence shown here is derived from an EMBL/GenBank/DDBJ whole genome shotgun (WGS) entry which is preliminary data.</text>
</comment>
<feature type="domain" description="HP" evidence="4">
    <location>
        <begin position="523"/>
        <end position="588"/>
    </location>
</feature>
<dbReference type="CDD" id="cd11288">
    <property type="entry name" value="gelsolin_S5_like"/>
    <property type="match status" value="1"/>
</dbReference>
<sequence length="597" mass="67235">VWRVNGRERILLPATDQSKLYSGDCYIFQYSYPGEDKEEYLIGTWIGKSSVEEERASALSLASKMVESMKFLPCRARIYEGSELIQFHAILQSCIVYKGGVSDGYKNYIAAKEIPDETYSEDGVALFRIQGSGPDNMQAIQVEPVASSLNSTYSYILHSGPTVFTWSGNSTTSDDQELVERMLDVIKPDLQCRPQKEGVESEQFWDLLGGKSEYASQKIGRDAENDPHLFSCNFSVDLEGEFTGMQVFGFILLQCINLKQCLQVTEIYNFSQDDLMTEDIFILDCHSEIFVWVGQQVDSKSRMQALTIGEKFLEHDFLLENLSREAPIYIVMEGSEPPFFTRFFKWESAKSAMLGNSFQRKLAILKNGGVALLLKHKRRAPVSYGGRSSGAPDKSQRSRSMSVSPDRVRVRGRSPAFNALAANFENPSARNLSTPPPMIRKLYPKSVTPDTTKLAPKSSAIAHLTFSFEQQRSARDNLIPRSQKGSLVTRKSNPDSSDDEGSMSSRIESLTIQEDVKGEVEDDEGLPVYPYDRINTASTDLVTDIDVTKREAYLSTAEFQEKFGMAKNEFYKLPKWKQNKLKMAVHSFCSQEASHEE</sequence>
<proteinExistence type="predicted"/>
<dbReference type="InterPro" id="IPR007122">
    <property type="entry name" value="Villin/Gelsolin"/>
</dbReference>
<feature type="region of interest" description="Disordered" evidence="3">
    <location>
        <begin position="473"/>
        <end position="513"/>
    </location>
</feature>
<protein>
    <submittedName>
        <fullName evidence="5">Villin-4</fullName>
    </submittedName>
</protein>
<dbReference type="GO" id="GO:0051015">
    <property type="term" value="F:actin filament binding"/>
    <property type="evidence" value="ECO:0007669"/>
    <property type="project" value="InterPro"/>
</dbReference>
<dbReference type="FunFam" id="3.40.20.10:FF:000001">
    <property type="entry name" value="Gelsolin"/>
    <property type="match status" value="1"/>
</dbReference>
<keyword evidence="2" id="KW-0677">Repeat</keyword>
<dbReference type="Pfam" id="PF02209">
    <property type="entry name" value="VHP"/>
    <property type="match status" value="1"/>
</dbReference>
<dbReference type="CDD" id="cd11291">
    <property type="entry name" value="gelsolin_S6_like"/>
    <property type="match status" value="1"/>
</dbReference>
<dbReference type="PANTHER" id="PTHR11977">
    <property type="entry name" value="VILLIN"/>
    <property type="match status" value="1"/>
</dbReference>
<dbReference type="InterPro" id="IPR029006">
    <property type="entry name" value="ADF-H/Gelsolin-like_dom_sf"/>
</dbReference>
<evidence type="ECO:0000313" key="6">
    <source>
        <dbReference type="Proteomes" id="UP000257109"/>
    </source>
</evidence>
<dbReference type="PRINTS" id="PR00597">
    <property type="entry name" value="GELSOLIN"/>
</dbReference>
<dbReference type="GO" id="GO:0051693">
    <property type="term" value="P:actin filament capping"/>
    <property type="evidence" value="ECO:0007669"/>
    <property type="project" value="UniProtKB-KW"/>
</dbReference>
<dbReference type="InterPro" id="IPR003128">
    <property type="entry name" value="Villin_headpiece"/>
</dbReference>
<dbReference type="EMBL" id="QJKJ01002857">
    <property type="protein sequence ID" value="RDY01015.1"/>
    <property type="molecule type" value="Genomic_DNA"/>
</dbReference>
<evidence type="ECO:0000256" key="2">
    <source>
        <dbReference type="ARBA" id="ARBA00022737"/>
    </source>
</evidence>
<feature type="region of interest" description="Disordered" evidence="3">
    <location>
        <begin position="382"/>
        <end position="409"/>
    </location>
</feature>
<keyword evidence="6" id="KW-1185">Reference proteome</keyword>
<dbReference type="InterPro" id="IPR007123">
    <property type="entry name" value="Gelsolin-like_dom"/>
</dbReference>
<feature type="compositionally biased region" description="Polar residues" evidence="3">
    <location>
        <begin position="502"/>
        <end position="512"/>
    </location>
</feature>
<dbReference type="InterPro" id="IPR036886">
    <property type="entry name" value="Villin_headpiece_dom_sf"/>
</dbReference>
<evidence type="ECO:0000256" key="1">
    <source>
        <dbReference type="ARBA" id="ARBA00022467"/>
    </source>
</evidence>
<dbReference type="GO" id="GO:0051014">
    <property type="term" value="P:actin filament severing"/>
    <property type="evidence" value="ECO:0007669"/>
    <property type="project" value="TreeGrafter"/>
</dbReference>
<dbReference type="Gene3D" id="1.10.950.10">
    <property type="entry name" value="Villin headpiece domain"/>
    <property type="match status" value="1"/>
</dbReference>
<dbReference type="SMART" id="SM00153">
    <property type="entry name" value="VHP"/>
    <property type="match status" value="1"/>
</dbReference>
<accession>A0A371HE21</accession>
<dbReference type="Gene3D" id="3.40.20.10">
    <property type="entry name" value="Severin"/>
    <property type="match status" value="3"/>
</dbReference>
<feature type="non-terminal residue" evidence="5">
    <location>
        <position position="1"/>
    </location>
</feature>
<dbReference type="STRING" id="157652.A0A371HE21"/>